<dbReference type="EMBL" id="SGXF01000002">
    <property type="protein sequence ID" value="RZT00895.1"/>
    <property type="molecule type" value="Genomic_DNA"/>
</dbReference>
<keyword evidence="2" id="KW-1185">Reference proteome</keyword>
<protein>
    <recommendedName>
        <fullName evidence="3">BppU N-terminal domain-containing protein</fullName>
    </recommendedName>
</protein>
<reference evidence="1 2" key="1">
    <citation type="submission" date="2019-02" db="EMBL/GenBank/DDBJ databases">
        <title>Genomic Encyclopedia of Type Strains, Phase IV (KMG-IV): sequencing the most valuable type-strain genomes for metagenomic binning, comparative biology and taxonomic classification.</title>
        <authorList>
            <person name="Goeker M."/>
        </authorList>
    </citation>
    <scope>NUCLEOTIDE SEQUENCE [LARGE SCALE GENOMIC DNA]</scope>
    <source>
        <strain evidence="1 2">DSM 29486</strain>
    </source>
</reference>
<dbReference type="OrthoDB" id="2076951at2"/>
<sequence>MAFLNGFLEQVVFLSVLDFSRRAIVSVAQNDTGRKLRCKISGMDIPAGATARIWASKPGGIIYNDCEVSGNDVTVPLTNQMLAECTRIPAQIMIVYGDGRIIKTNQFSLDVKREVGHTGTESKSESTYLDKILQEQEDKLNAAIADWEAQVKELIESTPTEEIKDDLARVTARVDATEAGLDGLRGEVVSATAAITYNTKNIESKSNKNEVNSIKLNNLIVNGFGTENTNVNFNNFRLDYTNSYKFYPSFRISGTKKNVTLGVETIPVDVYKRYQFGMNIKGIGSPNTFLGYEEYDCDKRLIESPHYYSYALSTTTLSQDLNNGDTIVHLVSTGGWINTTKSYELGLIFWNYKNSLGYQYPAGVYSRNVFTDLYTSENVDKVNNTITLTEPWVHGTISAGTEVSQTKSDGIKYFNYINEPAPSEWTETKWIIDGLQEPHQKSASKFNPATRYVRFILYHNYGNSVDSKTTFVNRVSLVAVNDLEKRMSATESGLDSLRGEVVSATAAIAYNSEKIDRIEIGGRNLFLDTGTEVTTNDYLLRKCIPAGDPLVAGETYTVTICITPAPGMTKTTLCFSGGTAVAHLRVSGTEKQIVSATFTASYSPGREPEVSANYANALFYRYPNDGSVTGDSTVHWVKIEKGNKGTDWTPAPEDTDNRIAALEEAIRKLSGGASLNG</sequence>
<evidence type="ECO:0000313" key="2">
    <source>
        <dbReference type="Proteomes" id="UP000292927"/>
    </source>
</evidence>
<gene>
    <name evidence="1" type="ORF">EV209_1331</name>
</gene>
<proteinExistence type="predicted"/>
<evidence type="ECO:0000313" key="1">
    <source>
        <dbReference type="EMBL" id="RZT00895.1"/>
    </source>
</evidence>
<name>A0A4Q7PK69_9FIRM</name>
<dbReference type="AlphaFoldDB" id="A0A4Q7PK69"/>
<organism evidence="1 2">
    <name type="scientific">Cuneatibacter caecimuris</name>
    <dbReference type="NCBI Taxonomy" id="1796618"/>
    <lineage>
        <taxon>Bacteria</taxon>
        <taxon>Bacillati</taxon>
        <taxon>Bacillota</taxon>
        <taxon>Clostridia</taxon>
        <taxon>Lachnospirales</taxon>
        <taxon>Lachnospiraceae</taxon>
        <taxon>Cuneatibacter</taxon>
    </lineage>
</organism>
<dbReference type="Proteomes" id="UP000292927">
    <property type="component" value="Unassembled WGS sequence"/>
</dbReference>
<evidence type="ECO:0008006" key="3">
    <source>
        <dbReference type="Google" id="ProtNLM"/>
    </source>
</evidence>
<accession>A0A4Q7PK69</accession>
<dbReference type="RefSeq" id="WP_130434324.1">
    <property type="nucleotide sequence ID" value="NZ_SGXF01000002.1"/>
</dbReference>
<comment type="caution">
    <text evidence="1">The sequence shown here is derived from an EMBL/GenBank/DDBJ whole genome shotgun (WGS) entry which is preliminary data.</text>
</comment>